<feature type="coiled-coil region" evidence="5">
    <location>
        <begin position="41"/>
        <end position="96"/>
    </location>
</feature>
<feature type="coiled-coil region" evidence="5">
    <location>
        <begin position="165"/>
        <end position="213"/>
    </location>
</feature>
<keyword evidence="2" id="KW-0645">Protease</keyword>
<evidence type="ECO:0000256" key="5">
    <source>
        <dbReference type="SAM" id="Coils"/>
    </source>
</evidence>
<feature type="compositionally biased region" description="Pro residues" evidence="6">
    <location>
        <begin position="242"/>
        <end position="274"/>
    </location>
</feature>
<protein>
    <submittedName>
        <fullName evidence="8">Cell wall-associated NlpC family hydrolase</fullName>
    </submittedName>
</protein>
<dbReference type="PROSITE" id="PS51935">
    <property type="entry name" value="NLPC_P60"/>
    <property type="match status" value="1"/>
</dbReference>
<evidence type="ECO:0000256" key="2">
    <source>
        <dbReference type="ARBA" id="ARBA00022670"/>
    </source>
</evidence>
<evidence type="ECO:0000256" key="3">
    <source>
        <dbReference type="ARBA" id="ARBA00022801"/>
    </source>
</evidence>
<evidence type="ECO:0000313" key="8">
    <source>
        <dbReference type="EMBL" id="MDR7086055.1"/>
    </source>
</evidence>
<comment type="caution">
    <text evidence="8">The sequence shown here is derived from an EMBL/GenBank/DDBJ whole genome shotgun (WGS) entry which is preliminary data.</text>
</comment>
<evidence type="ECO:0000256" key="1">
    <source>
        <dbReference type="ARBA" id="ARBA00007074"/>
    </source>
</evidence>
<dbReference type="Pfam" id="PF00877">
    <property type="entry name" value="NLPC_P60"/>
    <property type="match status" value="1"/>
</dbReference>
<dbReference type="PANTHER" id="PTHR47359:SF3">
    <property type="entry name" value="NLP_P60 DOMAIN-CONTAINING PROTEIN-RELATED"/>
    <property type="match status" value="1"/>
</dbReference>
<accession>A0ABU1ULL8</accession>
<keyword evidence="3 8" id="KW-0378">Hydrolase</keyword>
<sequence length="396" mass="42043">MRVFPLAWRSRVVGFSIAFVLALASTICVGTVSARADKPTVSELQVQLVESRQQLNDLYARSAAASERLNGAKYELEAAKKAVSRHRAEVAIARKKLQAQELVVAAMTVEQLQSGSSVSRLSAMFSSAGPQQLLERASAYASTNEATVAKVATLTARKVVLDASAREAQEALDAQNKATSDLKDAKANIEQAIATAERAASTAKRERQSLLVQLAEASGTTVDDVTEAQDEIDEQLDESGPSTPPRPGPDPKPTPTPTHTTPPPPPPPNPPPPSGSKVERAIAFAKAQLGEPYKWGAAGPGSWDCSGLTMRAWGAAGVSLSHYAGAQYTSTKAVPVSKIVRGDLLYWSDGGPKSIYHVAMYLGGGQMIHAPRPGRDVEIVSINYWIKPDLASRPAS</sequence>
<feature type="region of interest" description="Disordered" evidence="6">
    <location>
        <begin position="234"/>
        <end position="277"/>
    </location>
</feature>
<dbReference type="InterPro" id="IPR000064">
    <property type="entry name" value="NLP_P60_dom"/>
</dbReference>
<keyword evidence="9" id="KW-1185">Reference proteome</keyword>
<dbReference type="GO" id="GO:0016787">
    <property type="term" value="F:hydrolase activity"/>
    <property type="evidence" value="ECO:0007669"/>
    <property type="project" value="UniProtKB-KW"/>
</dbReference>
<comment type="similarity">
    <text evidence="1">Belongs to the peptidase C40 family.</text>
</comment>
<dbReference type="RefSeq" id="WP_309967206.1">
    <property type="nucleotide sequence ID" value="NZ_JAVDWH010000001.1"/>
</dbReference>
<dbReference type="SUPFAM" id="SSF54001">
    <property type="entry name" value="Cysteine proteinases"/>
    <property type="match status" value="1"/>
</dbReference>
<dbReference type="InterPro" id="IPR038765">
    <property type="entry name" value="Papain-like_cys_pep_sf"/>
</dbReference>
<evidence type="ECO:0000313" key="9">
    <source>
        <dbReference type="Proteomes" id="UP001257739"/>
    </source>
</evidence>
<gene>
    <name evidence="8" type="ORF">J2X11_000894</name>
</gene>
<evidence type="ECO:0000256" key="4">
    <source>
        <dbReference type="ARBA" id="ARBA00022807"/>
    </source>
</evidence>
<feature type="domain" description="NlpC/P60" evidence="7">
    <location>
        <begin position="275"/>
        <end position="396"/>
    </location>
</feature>
<evidence type="ECO:0000259" key="7">
    <source>
        <dbReference type="PROSITE" id="PS51935"/>
    </source>
</evidence>
<dbReference type="Gene3D" id="3.90.1720.10">
    <property type="entry name" value="endopeptidase domain like (from Nostoc punctiforme)"/>
    <property type="match status" value="1"/>
</dbReference>
<dbReference type="Proteomes" id="UP001257739">
    <property type="component" value="Unassembled WGS sequence"/>
</dbReference>
<keyword evidence="4" id="KW-0788">Thiol protease</keyword>
<name>A0ABU1ULL8_9ACTN</name>
<evidence type="ECO:0000256" key="6">
    <source>
        <dbReference type="SAM" id="MobiDB-lite"/>
    </source>
</evidence>
<reference evidence="8 9" key="1">
    <citation type="submission" date="2023-07" db="EMBL/GenBank/DDBJ databases">
        <title>Sorghum-associated microbial communities from plants grown in Nebraska, USA.</title>
        <authorList>
            <person name="Schachtman D."/>
        </authorList>
    </citation>
    <scope>NUCLEOTIDE SEQUENCE [LARGE SCALE GENOMIC DNA]</scope>
    <source>
        <strain evidence="8 9">BE248</strain>
    </source>
</reference>
<keyword evidence="5" id="KW-0175">Coiled coil</keyword>
<proteinExistence type="inferred from homology"/>
<dbReference type="EMBL" id="JAVDWH010000001">
    <property type="protein sequence ID" value="MDR7086055.1"/>
    <property type="molecule type" value="Genomic_DNA"/>
</dbReference>
<dbReference type="PANTHER" id="PTHR47359">
    <property type="entry name" value="PEPTIDOGLYCAN DL-ENDOPEPTIDASE CWLO"/>
    <property type="match status" value="1"/>
</dbReference>
<dbReference type="InterPro" id="IPR051794">
    <property type="entry name" value="PG_Endopeptidase_C40"/>
</dbReference>
<organism evidence="8 9">
    <name type="scientific">Aeromicrobium panaciterrae</name>
    <dbReference type="NCBI Taxonomy" id="363861"/>
    <lineage>
        <taxon>Bacteria</taxon>
        <taxon>Bacillati</taxon>
        <taxon>Actinomycetota</taxon>
        <taxon>Actinomycetes</taxon>
        <taxon>Propionibacteriales</taxon>
        <taxon>Nocardioidaceae</taxon>
        <taxon>Aeromicrobium</taxon>
    </lineage>
</organism>